<dbReference type="InterPro" id="IPR002656">
    <property type="entry name" value="Acyl_transf_3_dom"/>
</dbReference>
<evidence type="ECO:0000256" key="4">
    <source>
        <dbReference type="ARBA" id="ARBA00022692"/>
    </source>
</evidence>
<dbReference type="SUPFAM" id="SSF52266">
    <property type="entry name" value="SGNH hydrolase"/>
    <property type="match status" value="1"/>
</dbReference>
<evidence type="ECO:0000256" key="1">
    <source>
        <dbReference type="ARBA" id="ARBA00004651"/>
    </source>
</evidence>
<dbReference type="RefSeq" id="WP_305471447.1">
    <property type="nucleotide sequence ID" value="NZ_JAUYVT010000003.1"/>
</dbReference>
<evidence type="ECO:0000259" key="10">
    <source>
        <dbReference type="Pfam" id="PF19040"/>
    </source>
</evidence>
<keyword evidence="3 11" id="KW-0808">Transferase</keyword>
<feature type="transmembrane region" description="Helical" evidence="8">
    <location>
        <begin position="27"/>
        <end position="51"/>
    </location>
</feature>
<dbReference type="PANTHER" id="PTHR23028:SF53">
    <property type="entry name" value="ACYL_TRANSF_3 DOMAIN-CONTAINING PROTEIN"/>
    <property type="match status" value="1"/>
</dbReference>
<keyword evidence="5 8" id="KW-1133">Transmembrane helix</keyword>
<name>A0ABT9FB77_9GAMM</name>
<keyword evidence="6 8" id="KW-0472">Membrane</keyword>
<evidence type="ECO:0000256" key="8">
    <source>
        <dbReference type="SAM" id="Phobius"/>
    </source>
</evidence>
<dbReference type="Pfam" id="PF01757">
    <property type="entry name" value="Acyl_transf_3"/>
    <property type="match status" value="1"/>
</dbReference>
<protein>
    <submittedName>
        <fullName evidence="11">Acyltransferase family protein</fullName>
        <ecNumber evidence="11">2.3.1.-</ecNumber>
    </submittedName>
</protein>
<comment type="caution">
    <text evidence="11">The sequence shown here is derived from an EMBL/GenBank/DDBJ whole genome shotgun (WGS) entry which is preliminary data.</text>
</comment>
<dbReference type="PANTHER" id="PTHR23028">
    <property type="entry name" value="ACETYLTRANSFERASE"/>
    <property type="match status" value="1"/>
</dbReference>
<sequence>MKYRAEIDGLRALAILPVLLHHSGLQLLPGGFAGVDVFFVISGYLITSILFKEMSEGNFSLLSFYERRARRILPAMVAMIVFSSFLSFFFLDPPSMKMLGYSIVAVSTFMANIFFFLKLDYFNPSAELNPMLHMWSLAVEEQFYLFFPFILLFLTKFKKYILISLAVIFTISLISMLLTSNQSVNFYLIHTRAWELLAGSTCSILITKSALSAINETLKGWLSALAILLLIISYSTYSYEYTFPGWFTILPVLSTALIILFASENNIVGKMLSSKALVFIGLISYSLYLWHQPIFAFAKLMTLESLTNELIAFSMLITFLLSLLTYQYIEKPFRRKSNKSTKTILAYSVLVLTVVAVLGLLISQYPKLGGFTKAEKTQSQPSIGLNKHCNFNTDFHILDECKNSKNPEIIVWGDSYAMHLVKGLAEQNELIQATKSACSPNAYLSTFPNFKSYDLDWSKSCFKFNNDVINEIENNSQIKTVILSSAFEQWFKYDYFDGTSVINNDFDTYLISFKQTLSRLNSTGKRTFVVSPPPNNGKNIGQCLLRKHYSLISHSNFIDNNCTFQKNEFSEYYSEILHFLKNVEKYPNVKLINLSKEMCTDSGCVTFNEYPLYLDAGHLNDFGSEYVGKIIKPIIDN</sequence>
<accession>A0ABT9FB77</accession>
<feature type="transmembrane region" description="Helical" evidence="8">
    <location>
        <begin position="344"/>
        <end position="362"/>
    </location>
</feature>
<feature type="transmembrane region" description="Helical" evidence="8">
    <location>
        <begin position="132"/>
        <end position="153"/>
    </location>
</feature>
<feature type="domain" description="Acyltransferase 3" evidence="9">
    <location>
        <begin position="5"/>
        <end position="326"/>
    </location>
</feature>
<dbReference type="EMBL" id="JAUYVT010000003">
    <property type="protein sequence ID" value="MDP2564040.1"/>
    <property type="molecule type" value="Genomic_DNA"/>
</dbReference>
<dbReference type="EC" id="2.3.1.-" evidence="11"/>
<organism evidence="11 12">
    <name type="scientific">Pseudoalteromonas marina</name>
    <dbReference type="NCBI Taxonomy" id="267375"/>
    <lineage>
        <taxon>Bacteria</taxon>
        <taxon>Pseudomonadati</taxon>
        <taxon>Pseudomonadota</taxon>
        <taxon>Gammaproteobacteria</taxon>
        <taxon>Alteromonadales</taxon>
        <taxon>Pseudoalteromonadaceae</taxon>
        <taxon>Pseudoalteromonas</taxon>
    </lineage>
</organism>
<feature type="transmembrane region" description="Helical" evidence="8">
    <location>
        <begin position="218"/>
        <end position="237"/>
    </location>
</feature>
<dbReference type="InterPro" id="IPR036514">
    <property type="entry name" value="SGNH_hydro_sf"/>
</dbReference>
<dbReference type="InterPro" id="IPR050879">
    <property type="entry name" value="Acyltransferase_3"/>
</dbReference>
<evidence type="ECO:0000313" key="11">
    <source>
        <dbReference type="EMBL" id="MDP2564040.1"/>
    </source>
</evidence>
<keyword evidence="4 8" id="KW-0812">Transmembrane</keyword>
<feature type="transmembrane region" description="Helical" evidence="8">
    <location>
        <begin position="71"/>
        <end position="91"/>
    </location>
</feature>
<evidence type="ECO:0000256" key="5">
    <source>
        <dbReference type="ARBA" id="ARBA00022989"/>
    </source>
</evidence>
<feature type="transmembrane region" description="Helical" evidence="8">
    <location>
        <begin position="310"/>
        <end position="329"/>
    </location>
</feature>
<proteinExistence type="predicted"/>
<keyword evidence="7 11" id="KW-0012">Acyltransferase</keyword>
<dbReference type="Pfam" id="PF19040">
    <property type="entry name" value="SGNH"/>
    <property type="match status" value="1"/>
</dbReference>
<comment type="subcellular location">
    <subcellularLocation>
        <location evidence="1">Cell membrane</location>
        <topology evidence="1">Multi-pass membrane protein</topology>
    </subcellularLocation>
</comment>
<feature type="transmembrane region" description="Helical" evidence="8">
    <location>
        <begin position="243"/>
        <end position="262"/>
    </location>
</feature>
<gene>
    <name evidence="11" type="ORF">Q8W34_05310</name>
</gene>
<reference evidence="11" key="1">
    <citation type="submission" date="2023-07" db="EMBL/GenBank/DDBJ databases">
        <title>Genome content predicts the carbon catabolic preferences of heterotrophic bacteria.</title>
        <authorList>
            <person name="Gralka M."/>
        </authorList>
    </citation>
    <scope>NUCLEOTIDE SEQUENCE</scope>
    <source>
        <strain evidence="11">4G09</strain>
    </source>
</reference>
<evidence type="ECO:0000256" key="7">
    <source>
        <dbReference type="ARBA" id="ARBA00023315"/>
    </source>
</evidence>
<feature type="transmembrane region" description="Helical" evidence="8">
    <location>
        <begin position="274"/>
        <end position="290"/>
    </location>
</feature>
<feature type="transmembrane region" description="Helical" evidence="8">
    <location>
        <begin position="160"/>
        <end position="178"/>
    </location>
</feature>
<evidence type="ECO:0000259" key="9">
    <source>
        <dbReference type="Pfam" id="PF01757"/>
    </source>
</evidence>
<feature type="transmembrane region" description="Helical" evidence="8">
    <location>
        <begin position="184"/>
        <end position="206"/>
    </location>
</feature>
<evidence type="ECO:0000256" key="6">
    <source>
        <dbReference type="ARBA" id="ARBA00023136"/>
    </source>
</evidence>
<evidence type="ECO:0000256" key="3">
    <source>
        <dbReference type="ARBA" id="ARBA00022679"/>
    </source>
</evidence>
<feature type="domain" description="SGNH" evidence="10">
    <location>
        <begin position="389"/>
        <end position="633"/>
    </location>
</feature>
<evidence type="ECO:0000313" key="12">
    <source>
        <dbReference type="Proteomes" id="UP001177212"/>
    </source>
</evidence>
<feature type="transmembrane region" description="Helical" evidence="8">
    <location>
        <begin position="98"/>
        <end position="117"/>
    </location>
</feature>
<dbReference type="Proteomes" id="UP001177212">
    <property type="component" value="Unassembled WGS sequence"/>
</dbReference>
<dbReference type="InterPro" id="IPR043968">
    <property type="entry name" value="SGNH"/>
</dbReference>
<keyword evidence="12" id="KW-1185">Reference proteome</keyword>
<dbReference type="GO" id="GO:0016746">
    <property type="term" value="F:acyltransferase activity"/>
    <property type="evidence" value="ECO:0007669"/>
    <property type="project" value="UniProtKB-KW"/>
</dbReference>
<keyword evidence="2" id="KW-1003">Cell membrane</keyword>
<dbReference type="Gene3D" id="3.40.50.1110">
    <property type="entry name" value="SGNH hydrolase"/>
    <property type="match status" value="1"/>
</dbReference>
<evidence type="ECO:0000256" key="2">
    <source>
        <dbReference type="ARBA" id="ARBA00022475"/>
    </source>
</evidence>